<name>A0A2H0BV10_9BACT</name>
<reference evidence="1 2" key="1">
    <citation type="submission" date="2017-09" db="EMBL/GenBank/DDBJ databases">
        <title>Depth-based differentiation of microbial function through sediment-hosted aquifers and enrichment of novel symbionts in the deep terrestrial subsurface.</title>
        <authorList>
            <person name="Probst A.J."/>
            <person name="Ladd B."/>
            <person name="Jarett J.K."/>
            <person name="Geller-Mcgrath D.E."/>
            <person name="Sieber C.M."/>
            <person name="Emerson J.B."/>
            <person name="Anantharaman K."/>
            <person name="Thomas B.C."/>
            <person name="Malmstrom R."/>
            <person name="Stieglmeier M."/>
            <person name="Klingl A."/>
            <person name="Woyke T."/>
            <person name="Ryan C.M."/>
            <person name="Banfield J.F."/>
        </authorList>
    </citation>
    <scope>NUCLEOTIDE SEQUENCE [LARGE SCALE GENOMIC DNA]</scope>
    <source>
        <strain evidence="1">CG22_combo_CG10-13_8_21_14_all_38_20</strain>
    </source>
</reference>
<gene>
    <name evidence="1" type="ORF">COW99_03790</name>
</gene>
<dbReference type="Proteomes" id="UP000231246">
    <property type="component" value="Unassembled WGS sequence"/>
</dbReference>
<evidence type="ECO:0000313" key="1">
    <source>
        <dbReference type="EMBL" id="PIP61513.1"/>
    </source>
</evidence>
<evidence type="ECO:0008006" key="3">
    <source>
        <dbReference type="Google" id="ProtNLM"/>
    </source>
</evidence>
<dbReference type="AlphaFoldDB" id="A0A2H0BV10"/>
<comment type="caution">
    <text evidence="1">The sequence shown here is derived from an EMBL/GenBank/DDBJ whole genome shotgun (WGS) entry which is preliminary data.</text>
</comment>
<evidence type="ECO:0000313" key="2">
    <source>
        <dbReference type="Proteomes" id="UP000231246"/>
    </source>
</evidence>
<protein>
    <recommendedName>
        <fullName evidence="3">DUF86 domain-containing protein</fullName>
    </recommendedName>
</protein>
<proteinExistence type="predicted"/>
<accession>A0A2H0BV10</accession>
<sequence length="69" mass="8170">MQNKNWVKILQLIGEQDRKINQHTDAFLQRADALNHGDTEQAEYIDKMLLEPIAKQIEYLSERILKYAK</sequence>
<organism evidence="1 2">
    <name type="scientific">Candidatus Roizmanbacteria bacterium CG22_combo_CG10-13_8_21_14_all_38_20</name>
    <dbReference type="NCBI Taxonomy" id="1974862"/>
    <lineage>
        <taxon>Bacteria</taxon>
        <taxon>Candidatus Roizmaniibacteriota</taxon>
    </lineage>
</organism>
<dbReference type="EMBL" id="PCTA01000025">
    <property type="protein sequence ID" value="PIP61513.1"/>
    <property type="molecule type" value="Genomic_DNA"/>
</dbReference>